<dbReference type="SMART" id="SM00857">
    <property type="entry name" value="Resolvase"/>
    <property type="match status" value="1"/>
</dbReference>
<dbReference type="Pfam" id="PF00239">
    <property type="entry name" value="Resolvase"/>
    <property type="match status" value="1"/>
</dbReference>
<dbReference type="PROSITE" id="PS51736">
    <property type="entry name" value="RECOMBINASES_3"/>
    <property type="match status" value="1"/>
</dbReference>
<keyword evidence="2" id="KW-0233">DNA recombination</keyword>
<sequence length="715" mass="79631">MVAGAEPFYAIPLQLHRDAGKVPQNGTGPRALAAAQRSRNLPGGALTPWGRNSLGGLNMAIVARPCPATPASVVVAKYARVSTLGQLDGFGLEDQDKVSNGWLDRHPEVALYGSYVDEAVSGALESRPGMDRLVADAYQQRFNRILVPKVDRIGRTARAAYQWAWNMADIGIHFISVTEGIDTSTETGWQQFMRYVTFSEMDWRRIKERTVAGRELKISYGGWPGGSAPYGYRIEKDTKEVDGRRKRLSVLVTDAHESMVLAVAAELIVDQGMNLTEACEELTNRKLFARSGVAWSVGNLRNRLHGETIHDGYVVYRKTDRGNGKNATLRCADGTPVHGEQVRIGVPPIFSEERAAQLMAALKELGFRNGRRGNSVYPLTGRIHGTCGEVYTGAGRGAERSYRCKGGLKDSSCREPAFEADDIEGAVWKELARLLEAEGHPRNLAAERAGSLPGDKEKYEKRVAEFTARIAEQEHLIEVRIPEYVRAGVDPAMLKASITALESELAEFREQHRFAQQWLEAYSGHERRARDLADIATSTKERLENLTLEERRKVFDMFDVKVVLGDATVLGKPGGRCAVSEWHWTTGTKVPPDPDDAEWEKVLEVLRPCFTKRHFTSKYDIRLQFEGMLHRLRHGLSWGDMPLTWGPVDPIRERQLSWWQKGAWPEVMKTLDADVTGVSAYKRPTLPQLTVTGQFRAGLLGEIRSAIAGDKGSRR</sequence>
<dbReference type="CDD" id="cd00338">
    <property type="entry name" value="Ser_Recombinase"/>
    <property type="match status" value="1"/>
</dbReference>
<evidence type="ECO:0000313" key="4">
    <source>
        <dbReference type="EMBL" id="WTT19262.1"/>
    </source>
</evidence>
<evidence type="ECO:0000256" key="1">
    <source>
        <dbReference type="ARBA" id="ARBA00023125"/>
    </source>
</evidence>
<dbReference type="InterPro" id="IPR050639">
    <property type="entry name" value="SSR_resolvase"/>
</dbReference>
<gene>
    <name evidence="4" type="ORF">OHA22_28910</name>
</gene>
<dbReference type="SUPFAM" id="SSF53041">
    <property type="entry name" value="Resolvase-like"/>
    <property type="match status" value="1"/>
</dbReference>
<evidence type="ECO:0000259" key="3">
    <source>
        <dbReference type="PROSITE" id="PS51736"/>
    </source>
</evidence>
<evidence type="ECO:0000256" key="2">
    <source>
        <dbReference type="ARBA" id="ARBA00023172"/>
    </source>
</evidence>
<dbReference type="InterPro" id="IPR036162">
    <property type="entry name" value="Resolvase-like_N_sf"/>
</dbReference>
<dbReference type="PANTHER" id="PTHR30461">
    <property type="entry name" value="DNA-INVERTASE FROM LAMBDOID PROPHAGE"/>
    <property type="match status" value="1"/>
</dbReference>
<dbReference type="PANTHER" id="PTHR30461:SF2">
    <property type="entry name" value="SERINE RECOMBINASE PINE-RELATED"/>
    <property type="match status" value="1"/>
</dbReference>
<protein>
    <submittedName>
        <fullName evidence="4">Recombinase family protein</fullName>
    </submittedName>
</protein>
<dbReference type="GO" id="GO:0000150">
    <property type="term" value="F:DNA strand exchange activity"/>
    <property type="evidence" value="ECO:0007669"/>
    <property type="project" value="InterPro"/>
</dbReference>
<dbReference type="Gene3D" id="3.40.50.1390">
    <property type="entry name" value="Resolvase, N-terminal catalytic domain"/>
    <property type="match status" value="1"/>
</dbReference>
<dbReference type="Gene3D" id="3.90.1750.20">
    <property type="entry name" value="Putative Large Serine Recombinase, Chain B, Domain 2"/>
    <property type="match status" value="1"/>
</dbReference>
<dbReference type="InterPro" id="IPR006119">
    <property type="entry name" value="Resolv_N"/>
</dbReference>
<dbReference type="EMBL" id="CP108222">
    <property type="protein sequence ID" value="WTT19262.1"/>
    <property type="molecule type" value="Genomic_DNA"/>
</dbReference>
<organism evidence="4">
    <name type="scientific">Streptomyces sp. NBC_00093</name>
    <dbReference type="NCBI Taxonomy" id="2975649"/>
    <lineage>
        <taxon>Bacteria</taxon>
        <taxon>Bacillati</taxon>
        <taxon>Actinomycetota</taxon>
        <taxon>Actinomycetes</taxon>
        <taxon>Kitasatosporales</taxon>
        <taxon>Streptomycetaceae</taxon>
        <taxon>Streptomyces</taxon>
    </lineage>
</organism>
<keyword evidence="1" id="KW-0238">DNA-binding</keyword>
<accession>A0AAU2A689</accession>
<proteinExistence type="predicted"/>
<reference evidence="4" key="1">
    <citation type="submission" date="2022-10" db="EMBL/GenBank/DDBJ databases">
        <title>The complete genomes of actinobacterial strains from the NBC collection.</title>
        <authorList>
            <person name="Joergensen T.S."/>
            <person name="Alvarez Arevalo M."/>
            <person name="Sterndorff E.B."/>
            <person name="Faurdal D."/>
            <person name="Vuksanovic O."/>
            <person name="Mourched A.-S."/>
            <person name="Charusanti P."/>
            <person name="Shaw S."/>
            <person name="Blin K."/>
            <person name="Weber T."/>
        </authorList>
    </citation>
    <scope>NUCLEOTIDE SEQUENCE</scope>
    <source>
        <strain evidence="4">NBC_00093</strain>
    </source>
</reference>
<feature type="domain" description="Resolvase/invertase-type recombinase catalytic" evidence="3">
    <location>
        <begin position="74"/>
        <end position="221"/>
    </location>
</feature>
<dbReference type="AlphaFoldDB" id="A0AAU2A689"/>
<dbReference type="GO" id="GO:0003677">
    <property type="term" value="F:DNA binding"/>
    <property type="evidence" value="ECO:0007669"/>
    <property type="project" value="UniProtKB-KW"/>
</dbReference>
<dbReference type="InterPro" id="IPR038109">
    <property type="entry name" value="DNA_bind_recomb_sf"/>
</dbReference>
<name>A0AAU2A689_9ACTN</name>
<dbReference type="Pfam" id="PF13408">
    <property type="entry name" value="Zn_ribbon_recom"/>
    <property type="match status" value="1"/>
</dbReference>
<dbReference type="InterPro" id="IPR025827">
    <property type="entry name" value="Zn_ribbon_recom_dom"/>
</dbReference>